<gene>
    <name evidence="5" type="ORF">G5B91_34110</name>
</gene>
<dbReference type="AlphaFoldDB" id="A0A6G6J849"/>
<keyword evidence="3 4" id="KW-0418">Kinase</keyword>
<comment type="similarity">
    <text evidence="1 4">Belongs to the glycerate kinase type-1 family.</text>
</comment>
<dbReference type="Gene3D" id="3.40.50.10350">
    <property type="entry name" value="Glycerate kinase, domain 1"/>
    <property type="match status" value="1"/>
</dbReference>
<dbReference type="NCBIfam" id="TIGR00045">
    <property type="entry name" value="glycerate kinase"/>
    <property type="match status" value="1"/>
</dbReference>
<dbReference type="InterPro" id="IPR018197">
    <property type="entry name" value="Glycerate_kinase_RE-like"/>
</dbReference>
<evidence type="ECO:0000313" key="6">
    <source>
        <dbReference type="Proteomes" id="UP000501063"/>
    </source>
</evidence>
<organism evidence="5 6">
    <name type="scientific">Pseudomonas nitroreducens</name>
    <dbReference type="NCBI Taxonomy" id="46680"/>
    <lineage>
        <taxon>Bacteria</taxon>
        <taxon>Pseudomonadati</taxon>
        <taxon>Pseudomonadota</taxon>
        <taxon>Gammaproteobacteria</taxon>
        <taxon>Pseudomonadales</taxon>
        <taxon>Pseudomonadaceae</taxon>
        <taxon>Pseudomonas</taxon>
    </lineage>
</organism>
<sequence length="379" mass="38305">MKVVIAPDSFKESLSAELVAEAIAAGVRDAIPDAEIVCVPMADGGEGTVDAVLAATGGERRVSKVRGPLGAEVSATWGWLQESQTAVIEMAAASGIHLVPAAQRDATRASTYGTGQLVLQALDAGATRIIMGFGGSATNDGGTGMLRALGARFLSASGEAIEEGGLALQSLGQIDLSLMDKRLQKTRFDVACDVDNPLTGPKGASHVFGPQKGASPEQVLQLDKALGAYADVAAELLGKDVRDFPGAGAAGGIGFAARAFLNAEFRPGVQLVADLSGLSKAVQGADLVITGEGKLDEQTLHGKTPAGVAAVASAAGVPTVAIAGTLGKGYQRLREVGIAAAFSITSGPMTLESACSGAAELLRERASDVMQVWGIAARG</sequence>
<name>A0A6G6J849_PSENT</name>
<accession>A0A6G6J849</accession>
<dbReference type="KEGG" id="pnt:G5B91_34110"/>
<dbReference type="PIRSF" id="PIRSF006078">
    <property type="entry name" value="GlxK"/>
    <property type="match status" value="1"/>
</dbReference>
<keyword evidence="2 4" id="KW-0808">Transferase</keyword>
<proteinExistence type="inferred from homology"/>
<evidence type="ECO:0000256" key="3">
    <source>
        <dbReference type="ARBA" id="ARBA00022777"/>
    </source>
</evidence>
<geneLocation type="plasmid" evidence="6">
    <name>ppnihbp1_1</name>
</geneLocation>
<evidence type="ECO:0000256" key="1">
    <source>
        <dbReference type="ARBA" id="ARBA00006284"/>
    </source>
</evidence>
<dbReference type="Pfam" id="PF02595">
    <property type="entry name" value="Gly_kinase"/>
    <property type="match status" value="1"/>
</dbReference>
<dbReference type="RefSeq" id="WP_024767813.1">
    <property type="nucleotide sequence ID" value="NZ_CP049142.1"/>
</dbReference>
<dbReference type="PANTHER" id="PTHR21599:SF0">
    <property type="entry name" value="GLYCERATE KINASE"/>
    <property type="match status" value="1"/>
</dbReference>
<dbReference type="SUPFAM" id="SSF110738">
    <property type="entry name" value="Glycerate kinase I"/>
    <property type="match status" value="1"/>
</dbReference>
<dbReference type="GO" id="GO:0031388">
    <property type="term" value="P:organic acid phosphorylation"/>
    <property type="evidence" value="ECO:0007669"/>
    <property type="project" value="UniProtKB-UniRule"/>
</dbReference>
<evidence type="ECO:0000256" key="4">
    <source>
        <dbReference type="PIRNR" id="PIRNR006078"/>
    </source>
</evidence>
<keyword evidence="5" id="KW-0614">Plasmid</keyword>
<reference evidence="5 6" key="1">
    <citation type="submission" date="2020-02" db="EMBL/GenBank/DDBJ databases">
        <title>Integrative conjugative elements (ICEs) and plasmids drive adaptation of Pseudomonas nitroreducens strain HBP1 to wastewater environment.</title>
        <authorList>
            <person name="Sentchilo V."/>
            <person name="Carraro N."/>
            <person name="Bertelli C."/>
            <person name="van der Meer J.R."/>
        </authorList>
    </citation>
    <scope>NUCLEOTIDE SEQUENCE [LARGE SCALE GENOMIC DNA]</scope>
    <source>
        <strain evidence="5 6">HBP1</strain>
        <plasmid evidence="6">ppnihbp1_1</plasmid>
    </source>
</reference>
<protein>
    <submittedName>
        <fullName evidence="5">Glycerate kinase</fullName>
    </submittedName>
</protein>
<evidence type="ECO:0000313" key="5">
    <source>
        <dbReference type="EMBL" id="QIE91383.1"/>
    </source>
</evidence>
<dbReference type="GO" id="GO:0008887">
    <property type="term" value="F:glycerate kinase activity"/>
    <property type="evidence" value="ECO:0007669"/>
    <property type="project" value="UniProtKB-UniRule"/>
</dbReference>
<evidence type="ECO:0000256" key="2">
    <source>
        <dbReference type="ARBA" id="ARBA00022679"/>
    </source>
</evidence>
<dbReference type="EMBL" id="CP049142">
    <property type="protein sequence ID" value="QIE91383.1"/>
    <property type="molecule type" value="Genomic_DNA"/>
</dbReference>
<dbReference type="InterPro" id="IPR018193">
    <property type="entry name" value="Glyc_kinase_flavodox-like_fold"/>
</dbReference>
<dbReference type="InterPro" id="IPR004381">
    <property type="entry name" value="Glycerate_kinase"/>
</dbReference>
<dbReference type="Proteomes" id="UP000501063">
    <property type="component" value="Plasmid pPniHBP1_1"/>
</dbReference>
<dbReference type="Gene3D" id="3.90.1510.10">
    <property type="entry name" value="Glycerate kinase, domain 2"/>
    <property type="match status" value="1"/>
</dbReference>
<dbReference type="PANTHER" id="PTHR21599">
    <property type="entry name" value="GLYCERATE KINASE"/>
    <property type="match status" value="1"/>
</dbReference>
<dbReference type="InterPro" id="IPR036129">
    <property type="entry name" value="Glycerate_kinase_sf"/>
</dbReference>